<dbReference type="AlphaFoldDB" id="A0A0C2A7C9"/>
<gene>
    <name evidence="2" type="ORF">DB30_02679</name>
</gene>
<dbReference type="Proteomes" id="UP000031599">
    <property type="component" value="Unassembled WGS sequence"/>
</dbReference>
<sequence length="258" mass="28074">MSTIGYGDPRRVHELLALRARAFASRIEGERTDAVAGRWVEIGGAFAFDWSGYRCVHDFGDEALQRWSELLDWFADGLAPTFETWCGEGLLVTARALTLLGYQPVHAQALFAASLDSLAPTHANTPLEISRDPNDFGRLGAQMWNEGDPDRARALARQHAGPNWCCATVLEAGQPVAGASLYLDGPHAFHANALTLPAHQGRGMHGRLLAAQIELARARGKTWIVADTQVGSGSGRNLERAGLRCVATCLHWQPLQQD</sequence>
<dbReference type="GO" id="GO:0016747">
    <property type="term" value="F:acyltransferase activity, transferring groups other than amino-acyl groups"/>
    <property type="evidence" value="ECO:0007669"/>
    <property type="project" value="InterPro"/>
</dbReference>
<dbReference type="RefSeq" id="WP_052546061.1">
    <property type="nucleotide sequence ID" value="NZ_JMCC02000002.1"/>
</dbReference>
<evidence type="ECO:0000313" key="2">
    <source>
        <dbReference type="EMBL" id="KIG19398.1"/>
    </source>
</evidence>
<comment type="caution">
    <text evidence="2">The sequence shown here is derived from an EMBL/GenBank/DDBJ whole genome shotgun (WGS) entry which is preliminary data.</text>
</comment>
<reference evidence="2 3" key="1">
    <citation type="submission" date="2014-12" db="EMBL/GenBank/DDBJ databases">
        <title>Genome assembly of Enhygromyxa salina DSM 15201.</title>
        <authorList>
            <person name="Sharma G."/>
            <person name="Subramanian S."/>
        </authorList>
    </citation>
    <scope>NUCLEOTIDE SEQUENCE [LARGE SCALE GENOMIC DNA]</scope>
    <source>
        <strain evidence="2 3">DSM 15201</strain>
    </source>
</reference>
<dbReference type="EMBL" id="JMCC02000002">
    <property type="protein sequence ID" value="KIG19398.1"/>
    <property type="molecule type" value="Genomic_DNA"/>
</dbReference>
<name>A0A0C2A7C9_9BACT</name>
<dbReference type="Pfam" id="PF00583">
    <property type="entry name" value="Acetyltransf_1"/>
    <property type="match status" value="1"/>
</dbReference>
<proteinExistence type="predicted"/>
<evidence type="ECO:0000313" key="3">
    <source>
        <dbReference type="Proteomes" id="UP000031599"/>
    </source>
</evidence>
<accession>A0A0C2A7C9</accession>
<dbReference type="Gene3D" id="3.40.630.30">
    <property type="match status" value="1"/>
</dbReference>
<feature type="domain" description="N-acetyltransferase" evidence="1">
    <location>
        <begin position="113"/>
        <end position="258"/>
    </location>
</feature>
<dbReference type="PROSITE" id="PS51186">
    <property type="entry name" value="GNAT"/>
    <property type="match status" value="1"/>
</dbReference>
<dbReference type="SUPFAM" id="SSF55729">
    <property type="entry name" value="Acyl-CoA N-acyltransferases (Nat)"/>
    <property type="match status" value="1"/>
</dbReference>
<organism evidence="2 3">
    <name type="scientific">Enhygromyxa salina</name>
    <dbReference type="NCBI Taxonomy" id="215803"/>
    <lineage>
        <taxon>Bacteria</taxon>
        <taxon>Pseudomonadati</taxon>
        <taxon>Myxococcota</taxon>
        <taxon>Polyangia</taxon>
        <taxon>Nannocystales</taxon>
        <taxon>Nannocystaceae</taxon>
        <taxon>Enhygromyxa</taxon>
    </lineage>
</organism>
<dbReference type="InterPro" id="IPR016181">
    <property type="entry name" value="Acyl_CoA_acyltransferase"/>
</dbReference>
<protein>
    <recommendedName>
        <fullName evidence="1">N-acetyltransferase domain-containing protein</fullName>
    </recommendedName>
</protein>
<dbReference type="InterPro" id="IPR000182">
    <property type="entry name" value="GNAT_dom"/>
</dbReference>
<evidence type="ECO:0000259" key="1">
    <source>
        <dbReference type="PROSITE" id="PS51186"/>
    </source>
</evidence>